<feature type="domain" description="FAD-binding FR-type" evidence="10">
    <location>
        <begin position="3"/>
        <end position="111"/>
    </location>
</feature>
<dbReference type="GO" id="GO:0046872">
    <property type="term" value="F:metal ion binding"/>
    <property type="evidence" value="ECO:0007669"/>
    <property type="project" value="UniProtKB-KW"/>
</dbReference>
<dbReference type="Pfam" id="PF00970">
    <property type="entry name" value="FAD_binding_6"/>
    <property type="match status" value="1"/>
</dbReference>
<dbReference type="Proteomes" id="UP000321548">
    <property type="component" value="Unassembled WGS sequence"/>
</dbReference>
<dbReference type="EMBL" id="VDUY01000006">
    <property type="protein sequence ID" value="TXL64234.1"/>
    <property type="molecule type" value="Genomic_DNA"/>
</dbReference>
<keyword evidence="2" id="KW-0285">Flavoprotein</keyword>
<organism evidence="11 12">
    <name type="scientific">Zeimonas arvi</name>
    <dbReference type="NCBI Taxonomy" id="2498847"/>
    <lineage>
        <taxon>Bacteria</taxon>
        <taxon>Pseudomonadati</taxon>
        <taxon>Pseudomonadota</taxon>
        <taxon>Betaproteobacteria</taxon>
        <taxon>Burkholderiales</taxon>
        <taxon>Burkholderiaceae</taxon>
        <taxon>Zeimonas</taxon>
    </lineage>
</organism>
<dbReference type="GO" id="GO:0010124">
    <property type="term" value="P:phenylacetate catabolic process"/>
    <property type="evidence" value="ECO:0007669"/>
    <property type="project" value="InterPro"/>
</dbReference>
<dbReference type="InterPro" id="IPR017938">
    <property type="entry name" value="Riboflavin_synthase-like_b-brl"/>
</dbReference>
<feature type="domain" description="2Fe-2S ferredoxin-type" evidence="9">
    <location>
        <begin position="270"/>
        <end position="361"/>
    </location>
</feature>
<comment type="cofactor">
    <cofactor evidence="1">
        <name>FAD</name>
        <dbReference type="ChEBI" id="CHEBI:57692"/>
    </cofactor>
</comment>
<evidence type="ECO:0000313" key="11">
    <source>
        <dbReference type="EMBL" id="TXL64234.1"/>
    </source>
</evidence>
<keyword evidence="8" id="KW-0411">Iron-sulfur</keyword>
<dbReference type="SUPFAM" id="SSF52343">
    <property type="entry name" value="Ferredoxin reductase-like, C-terminal NADP-linked domain"/>
    <property type="match status" value="1"/>
</dbReference>
<evidence type="ECO:0000256" key="1">
    <source>
        <dbReference type="ARBA" id="ARBA00001974"/>
    </source>
</evidence>
<dbReference type="GO" id="GO:0050660">
    <property type="term" value="F:flavin adenine dinucleotide binding"/>
    <property type="evidence" value="ECO:0007669"/>
    <property type="project" value="TreeGrafter"/>
</dbReference>
<evidence type="ECO:0000256" key="3">
    <source>
        <dbReference type="ARBA" id="ARBA00022714"/>
    </source>
</evidence>
<keyword evidence="3" id="KW-0001">2Fe-2S</keyword>
<dbReference type="PROSITE" id="PS51085">
    <property type="entry name" value="2FE2S_FER_2"/>
    <property type="match status" value="1"/>
</dbReference>
<dbReference type="OrthoDB" id="9796486at2"/>
<evidence type="ECO:0000256" key="8">
    <source>
        <dbReference type="ARBA" id="ARBA00023014"/>
    </source>
</evidence>
<dbReference type="GO" id="GO:0016491">
    <property type="term" value="F:oxidoreductase activity"/>
    <property type="evidence" value="ECO:0007669"/>
    <property type="project" value="UniProtKB-KW"/>
</dbReference>
<dbReference type="InterPro" id="IPR011884">
    <property type="entry name" value="PaaE"/>
</dbReference>
<accession>A0A5C8NTT1</accession>
<dbReference type="Pfam" id="PF00111">
    <property type="entry name" value="Fer2"/>
    <property type="match status" value="1"/>
</dbReference>
<dbReference type="CDD" id="cd06214">
    <property type="entry name" value="PA_degradation_oxidoreductase_like"/>
    <property type="match status" value="1"/>
</dbReference>
<evidence type="ECO:0000313" key="12">
    <source>
        <dbReference type="Proteomes" id="UP000321548"/>
    </source>
</evidence>
<evidence type="ECO:0000256" key="2">
    <source>
        <dbReference type="ARBA" id="ARBA00022630"/>
    </source>
</evidence>
<comment type="caution">
    <text evidence="11">The sequence shown here is derived from an EMBL/GenBank/DDBJ whole genome shotgun (WGS) entry which is preliminary data.</text>
</comment>
<evidence type="ECO:0000259" key="9">
    <source>
        <dbReference type="PROSITE" id="PS51085"/>
    </source>
</evidence>
<dbReference type="SUPFAM" id="SSF54292">
    <property type="entry name" value="2Fe-2S ferredoxin-like"/>
    <property type="match status" value="1"/>
</dbReference>
<evidence type="ECO:0000256" key="5">
    <source>
        <dbReference type="ARBA" id="ARBA00022827"/>
    </source>
</evidence>
<gene>
    <name evidence="11" type="primary">paaK</name>
    <name evidence="11" type="ORF">FHP08_14950</name>
</gene>
<dbReference type="PANTHER" id="PTHR47354">
    <property type="entry name" value="NADH OXIDOREDUCTASE HCR"/>
    <property type="match status" value="1"/>
</dbReference>
<dbReference type="Gene3D" id="3.10.20.30">
    <property type="match status" value="1"/>
</dbReference>
<sequence>MTPQFHSLKVRERRAETADSLSIAFEVPEALHEAYRFRPGQFLTLRATLGEEELRRSYSICVPLQDYERSGELRVAVRRVPGGRFSNWLADAVRPGQALDVMTPDGRFGVPLQPERCRHHVGFAGGSGITPMMSLIGTILEAEPESRFTLVYGNRGTPTIMFVEQLEDLKNRYMERLRLYHVLSEEPHEVELLNGLLDEGKCREFLDTLIPAASIDEAFVCGPDPMMNAAEAALRGAGLDPARIHVERFGVPLPAAGSLRAAPADDAPRAEVELVVDGKTRRLKVPFEGEAILDAGLAAGMNLPYACKGGVCCTCRARVLEGEVRMERNYTLEPHEIAAGFVLTCQSHPVSGRVVISYDER</sequence>
<dbReference type="SUPFAM" id="SSF63380">
    <property type="entry name" value="Riboflavin synthase domain-like"/>
    <property type="match status" value="1"/>
</dbReference>
<dbReference type="PROSITE" id="PS51384">
    <property type="entry name" value="FAD_FR"/>
    <property type="match status" value="1"/>
</dbReference>
<reference evidence="11 12" key="1">
    <citation type="submission" date="2019-06" db="EMBL/GenBank/DDBJ databases">
        <title>Quisquiliibacterium sp. nov., isolated from a maize field.</title>
        <authorList>
            <person name="Lin S.-Y."/>
            <person name="Tsai C.-F."/>
            <person name="Young C.-C."/>
        </authorList>
    </citation>
    <scope>NUCLEOTIDE SEQUENCE [LARGE SCALE GENOMIC DNA]</scope>
    <source>
        <strain evidence="11 12">CC-CFT501</strain>
    </source>
</reference>
<dbReference type="InterPro" id="IPR039261">
    <property type="entry name" value="FNR_nucleotide-bd"/>
</dbReference>
<dbReference type="InterPro" id="IPR001041">
    <property type="entry name" value="2Fe-2S_ferredoxin-type"/>
</dbReference>
<dbReference type="InterPro" id="IPR001433">
    <property type="entry name" value="OxRdtase_FAD/NAD-bd"/>
</dbReference>
<keyword evidence="6" id="KW-0560">Oxidoreductase</keyword>
<dbReference type="GO" id="GO:0051537">
    <property type="term" value="F:2 iron, 2 sulfur cluster binding"/>
    <property type="evidence" value="ECO:0007669"/>
    <property type="project" value="UniProtKB-KW"/>
</dbReference>
<evidence type="ECO:0000256" key="6">
    <source>
        <dbReference type="ARBA" id="ARBA00023002"/>
    </source>
</evidence>
<dbReference type="PANTHER" id="PTHR47354:SF8">
    <property type="entry name" value="1,2-PHENYLACETYL-COA EPOXIDASE, SUBUNIT E"/>
    <property type="match status" value="1"/>
</dbReference>
<dbReference type="InterPro" id="IPR017927">
    <property type="entry name" value="FAD-bd_FR_type"/>
</dbReference>
<dbReference type="CDD" id="cd00207">
    <property type="entry name" value="fer2"/>
    <property type="match status" value="1"/>
</dbReference>
<dbReference type="RefSeq" id="WP_147705295.1">
    <property type="nucleotide sequence ID" value="NZ_VDUY01000006.1"/>
</dbReference>
<keyword evidence="5" id="KW-0274">FAD</keyword>
<dbReference type="InterPro" id="IPR036010">
    <property type="entry name" value="2Fe-2S_ferredoxin-like_sf"/>
</dbReference>
<keyword evidence="12" id="KW-1185">Reference proteome</keyword>
<evidence type="ECO:0000259" key="10">
    <source>
        <dbReference type="PROSITE" id="PS51384"/>
    </source>
</evidence>
<name>A0A5C8NTT1_9BURK</name>
<dbReference type="Gene3D" id="3.40.50.80">
    <property type="entry name" value="Nucleotide-binding domain of ferredoxin-NADP reductase (FNR) module"/>
    <property type="match status" value="1"/>
</dbReference>
<dbReference type="NCBIfam" id="TIGR02160">
    <property type="entry name" value="PA_CoA_Oxy5"/>
    <property type="match status" value="1"/>
</dbReference>
<dbReference type="InterPro" id="IPR012675">
    <property type="entry name" value="Beta-grasp_dom_sf"/>
</dbReference>
<evidence type="ECO:0000256" key="7">
    <source>
        <dbReference type="ARBA" id="ARBA00023004"/>
    </source>
</evidence>
<proteinExistence type="predicted"/>
<dbReference type="Pfam" id="PF00175">
    <property type="entry name" value="NAD_binding_1"/>
    <property type="match status" value="1"/>
</dbReference>
<dbReference type="PRINTS" id="PR00410">
    <property type="entry name" value="PHEHYDRXLASE"/>
</dbReference>
<keyword evidence="7" id="KW-0408">Iron</keyword>
<evidence type="ECO:0000256" key="4">
    <source>
        <dbReference type="ARBA" id="ARBA00022723"/>
    </source>
</evidence>
<keyword evidence="4" id="KW-0479">Metal-binding</keyword>
<dbReference type="Gene3D" id="2.40.30.10">
    <property type="entry name" value="Translation factors"/>
    <property type="match status" value="1"/>
</dbReference>
<dbReference type="InterPro" id="IPR050415">
    <property type="entry name" value="MRET"/>
</dbReference>
<dbReference type="InterPro" id="IPR008333">
    <property type="entry name" value="Cbr1-like_FAD-bd_dom"/>
</dbReference>
<protein>
    <submittedName>
        <fullName evidence="11">Phenylacetate-CoA oxygenase/reductase subunit PaaK</fullName>
    </submittedName>
</protein>
<dbReference type="AlphaFoldDB" id="A0A5C8NTT1"/>